<proteinExistence type="predicted"/>
<feature type="chain" id="PRO_5046076809" description="DUF3108 domain-containing protein" evidence="1">
    <location>
        <begin position="26"/>
        <end position="263"/>
    </location>
</feature>
<dbReference type="EMBL" id="JAAIKR010000022">
    <property type="protein sequence ID" value="MBR9729540.1"/>
    <property type="molecule type" value="Genomic_DNA"/>
</dbReference>
<evidence type="ECO:0008006" key="4">
    <source>
        <dbReference type="Google" id="ProtNLM"/>
    </source>
</evidence>
<sequence length="263" mass="30451">MRCINHCGVHCANLLLMLLSANAQASNQRIEPALSMIEFQSFDGPIKAHSHQLVMIQQSAPLSRAEQQNTTLLSARQASTARRNLTRSVPALKNTVRQRSMLGTWTRTFSRKQQLLSINRDNTYWLITWHCRVQLTCQQPPWPLNHIDYAHVELGSYQLNQHTLLLWPAFSAPRFRYQMKRQFTFVYHHESAPPLTTHTRSDDTVAPDIPVWYLADVIEQPWPVRGDDDIAVSFAHPRQQRLIITVNFARNHARFNSNARRPQ</sequence>
<evidence type="ECO:0000313" key="2">
    <source>
        <dbReference type="EMBL" id="MBR9729540.1"/>
    </source>
</evidence>
<feature type="signal peptide" evidence="1">
    <location>
        <begin position="1"/>
        <end position="25"/>
    </location>
</feature>
<evidence type="ECO:0000256" key="1">
    <source>
        <dbReference type="SAM" id="SignalP"/>
    </source>
</evidence>
<reference evidence="2 3" key="1">
    <citation type="submission" date="2020-02" db="EMBL/GenBank/DDBJ databases">
        <title>Shewanella WXL01 sp. nov., a marine bacterium isolated from green algae in Luhuitou Fringing Reef (Northern South China Sea).</title>
        <authorList>
            <person name="Wang X."/>
        </authorList>
    </citation>
    <scope>NUCLEOTIDE SEQUENCE [LARGE SCALE GENOMIC DNA]</scope>
    <source>
        <strain evidence="2 3">MCCC 1A01895</strain>
    </source>
</reference>
<protein>
    <recommendedName>
        <fullName evidence="4">DUF3108 domain-containing protein</fullName>
    </recommendedName>
</protein>
<accession>A0ABS5I686</accession>
<keyword evidence="3" id="KW-1185">Reference proteome</keyword>
<name>A0ABS5I686_9GAMM</name>
<dbReference type="Proteomes" id="UP000811844">
    <property type="component" value="Unassembled WGS sequence"/>
</dbReference>
<organism evidence="2 3">
    <name type="scientific">Shewanella intestini</name>
    <dbReference type="NCBI Taxonomy" id="2017544"/>
    <lineage>
        <taxon>Bacteria</taxon>
        <taxon>Pseudomonadati</taxon>
        <taxon>Pseudomonadota</taxon>
        <taxon>Gammaproteobacteria</taxon>
        <taxon>Alteromonadales</taxon>
        <taxon>Shewanellaceae</taxon>
        <taxon>Shewanella</taxon>
    </lineage>
</organism>
<dbReference type="RefSeq" id="WP_153666190.1">
    <property type="nucleotide sequence ID" value="NZ_JAAIKR010000022.1"/>
</dbReference>
<comment type="caution">
    <text evidence="2">The sequence shown here is derived from an EMBL/GenBank/DDBJ whole genome shotgun (WGS) entry which is preliminary data.</text>
</comment>
<gene>
    <name evidence="2" type="ORF">G3R48_16335</name>
</gene>
<keyword evidence="1" id="KW-0732">Signal</keyword>
<evidence type="ECO:0000313" key="3">
    <source>
        <dbReference type="Proteomes" id="UP000811844"/>
    </source>
</evidence>